<protein>
    <submittedName>
        <fullName evidence="2">DUF4135 domain-containing protein</fullName>
    </submittedName>
</protein>
<dbReference type="AlphaFoldDB" id="A0A9X9A7I1"/>
<gene>
    <name evidence="2" type="ORF">FC695_21640</name>
</gene>
<dbReference type="InterPro" id="IPR025410">
    <property type="entry name" value="Lant_dehyd"/>
</dbReference>
<organism evidence="2 3">
    <name type="scientific">Bacillus cereus</name>
    <dbReference type="NCBI Taxonomy" id="1396"/>
    <lineage>
        <taxon>Bacteria</taxon>
        <taxon>Bacillati</taxon>
        <taxon>Bacillota</taxon>
        <taxon>Bacilli</taxon>
        <taxon>Bacillales</taxon>
        <taxon>Bacillaceae</taxon>
        <taxon>Bacillus</taxon>
        <taxon>Bacillus cereus group</taxon>
    </lineage>
</organism>
<evidence type="ECO:0000313" key="2">
    <source>
        <dbReference type="EMBL" id="TKJ00426.1"/>
    </source>
</evidence>
<feature type="non-terminal residue" evidence="2">
    <location>
        <position position="138"/>
    </location>
</feature>
<dbReference type="EMBL" id="SZOH01001587">
    <property type="protein sequence ID" value="TKJ00426.1"/>
    <property type="molecule type" value="Genomic_DNA"/>
</dbReference>
<dbReference type="Proteomes" id="UP000308444">
    <property type="component" value="Unassembled WGS sequence"/>
</dbReference>
<sequence length="138" mass="15582">GSDIHNENIIAQGSSPVIIDFETLGSTLNPSIAEENSSFILSNSVLNSRMLPIRFSGGREVIRDYSAIGRVMKTLVKTIKIKNEFTSNPIEIREETIVEDTVQNLPFFNNDIYEYDSYINDIIKGFEDAYNSVLKNKE</sequence>
<comment type="caution">
    <text evidence="2">The sequence shown here is derived from an EMBL/GenBank/DDBJ whole genome shotgun (WGS) entry which is preliminary data.</text>
</comment>
<name>A0A9X9A7I1_BACCE</name>
<feature type="non-terminal residue" evidence="2">
    <location>
        <position position="1"/>
    </location>
</feature>
<feature type="domain" description="Lantibiotic biosynthesis protein dehydration" evidence="1">
    <location>
        <begin position="1"/>
        <end position="138"/>
    </location>
</feature>
<accession>A0A9X9A7I1</accession>
<evidence type="ECO:0000313" key="3">
    <source>
        <dbReference type="Proteomes" id="UP000308444"/>
    </source>
</evidence>
<dbReference type="Pfam" id="PF13575">
    <property type="entry name" value="DUF4135"/>
    <property type="match status" value="1"/>
</dbReference>
<evidence type="ECO:0000259" key="1">
    <source>
        <dbReference type="Pfam" id="PF13575"/>
    </source>
</evidence>
<proteinExistence type="predicted"/>
<reference evidence="2 3" key="1">
    <citation type="journal article" date="2019" name="Environ. Microbiol.">
        <title>An active ?-lactamase is a part of an orchestrated cell wall stress resistance network of Bacillus subtilis and related rhizosphere species.</title>
        <authorList>
            <person name="Bucher T."/>
            <person name="Keren-Paz A."/>
            <person name="Hausser J."/>
            <person name="Olender T."/>
            <person name="Cytryn E."/>
            <person name="Kolodkin-Gal I."/>
        </authorList>
    </citation>
    <scope>NUCLEOTIDE SEQUENCE [LARGE SCALE GENOMIC DNA]</scope>
    <source>
        <strain evidence="2 3">I32</strain>
    </source>
</reference>